<reference evidence="1" key="1">
    <citation type="submission" date="2020-12" db="EMBL/GenBank/DDBJ databases">
        <title>The genome sequence of Inhella sp. 4Y17.</title>
        <authorList>
            <person name="Liu Y."/>
        </authorList>
    </citation>
    <scope>NUCLEOTIDE SEQUENCE</scope>
    <source>
        <strain evidence="1">4Y10</strain>
    </source>
</reference>
<dbReference type="Proteomes" id="UP000620139">
    <property type="component" value="Unassembled WGS sequence"/>
</dbReference>
<dbReference type="RefSeq" id="WP_198101598.1">
    <property type="nucleotide sequence ID" value="NZ_JAEDAL010000008.1"/>
</dbReference>
<keyword evidence="2" id="KW-1185">Reference proteome</keyword>
<gene>
    <name evidence="1" type="ORF">I7X43_14115</name>
</gene>
<evidence type="ECO:0000313" key="2">
    <source>
        <dbReference type="Proteomes" id="UP000620139"/>
    </source>
</evidence>
<accession>A0A931J0L6</accession>
<sequence length="223" mass="24601">MQSWIRSHPHPPYQEHLSFRLGNQLFFVRVIDADDEVAGLGSVRGLFSVAEQASGHACTMGMRRQGLAGRWQPVDPGWGLRNATTGALVDPVALVSDESTPMSAWEMHHLAVQVVEENLIADGYSEVSMQPNPRVSPSIWFVGDSGELEWVVVRCTHDLRADPVRPHDWDAIAEACAAKSEVGHFAWVVVQESAPDRPGIEAGLSRPRRGHELSVIYSGFEDE</sequence>
<protein>
    <submittedName>
        <fullName evidence="1">Uncharacterized protein</fullName>
    </submittedName>
</protein>
<comment type="caution">
    <text evidence="1">The sequence shown here is derived from an EMBL/GenBank/DDBJ whole genome shotgun (WGS) entry which is preliminary data.</text>
</comment>
<dbReference type="AlphaFoldDB" id="A0A931J0L6"/>
<dbReference type="EMBL" id="JAEDAL010000008">
    <property type="protein sequence ID" value="MBH9553978.1"/>
    <property type="molecule type" value="Genomic_DNA"/>
</dbReference>
<name>A0A931J0L6_9BURK</name>
<proteinExistence type="predicted"/>
<organism evidence="1 2">
    <name type="scientific">Inhella gelatinilytica</name>
    <dbReference type="NCBI Taxonomy" id="2795030"/>
    <lineage>
        <taxon>Bacteria</taxon>
        <taxon>Pseudomonadati</taxon>
        <taxon>Pseudomonadota</taxon>
        <taxon>Betaproteobacteria</taxon>
        <taxon>Burkholderiales</taxon>
        <taxon>Sphaerotilaceae</taxon>
        <taxon>Inhella</taxon>
    </lineage>
</organism>
<evidence type="ECO:0000313" key="1">
    <source>
        <dbReference type="EMBL" id="MBH9553978.1"/>
    </source>
</evidence>